<comment type="similarity">
    <text evidence="2 11 12">Belongs to the class-I aminoacyl-tRNA synthetase family.</text>
</comment>
<dbReference type="EC" id="6.1.1.19" evidence="11"/>
<gene>
    <name evidence="11" type="primary">argS</name>
    <name evidence="15" type="ORF">FIM25_07645</name>
</gene>
<dbReference type="InterPro" id="IPR035684">
    <property type="entry name" value="ArgRS_core"/>
</dbReference>
<dbReference type="InterPro" id="IPR008909">
    <property type="entry name" value="DALR_anticod-bd"/>
</dbReference>
<evidence type="ECO:0000313" key="15">
    <source>
        <dbReference type="EMBL" id="TYT74985.1"/>
    </source>
</evidence>
<dbReference type="Pfam" id="PF05746">
    <property type="entry name" value="DALR_1"/>
    <property type="match status" value="1"/>
</dbReference>
<keyword evidence="9 11" id="KW-0030">Aminoacyl-tRNA synthetase</keyword>
<dbReference type="SMART" id="SM00836">
    <property type="entry name" value="DALR_1"/>
    <property type="match status" value="1"/>
</dbReference>
<dbReference type="OrthoDB" id="9803211at2"/>
<dbReference type="Pfam" id="PF03485">
    <property type="entry name" value="Arg_tRNA_synt_N"/>
    <property type="match status" value="1"/>
</dbReference>
<dbReference type="SUPFAM" id="SSF47323">
    <property type="entry name" value="Anticodon-binding domain of a subclass of class I aminoacyl-tRNA synthetases"/>
    <property type="match status" value="1"/>
</dbReference>
<dbReference type="HAMAP" id="MF_00123">
    <property type="entry name" value="Arg_tRNA_synth"/>
    <property type="match status" value="1"/>
</dbReference>
<keyword evidence="4 11" id="KW-0963">Cytoplasm</keyword>
<dbReference type="SUPFAM" id="SSF52374">
    <property type="entry name" value="Nucleotidylyl transferase"/>
    <property type="match status" value="1"/>
</dbReference>
<dbReference type="InterPro" id="IPR005148">
    <property type="entry name" value="Arg-tRNA-synth_N"/>
</dbReference>
<reference evidence="15 16" key="1">
    <citation type="submission" date="2019-06" db="EMBL/GenBank/DDBJ databases">
        <title>Desulfobotulus mexicanus sp. nov., a novel sulfate-reducing bacterium isolated from the sediment of an alkaline crater lake in Mexico.</title>
        <authorList>
            <person name="Hirschler-Rea A."/>
        </authorList>
    </citation>
    <scope>NUCLEOTIDE SEQUENCE [LARGE SCALE GENOMIC DNA]</scope>
    <source>
        <strain evidence="15 16">PAR22N</strain>
    </source>
</reference>
<dbReference type="InterPro" id="IPR001412">
    <property type="entry name" value="aa-tRNA-synth_I_CS"/>
</dbReference>
<evidence type="ECO:0000256" key="3">
    <source>
        <dbReference type="ARBA" id="ARBA00011245"/>
    </source>
</evidence>
<comment type="subcellular location">
    <subcellularLocation>
        <location evidence="1 11">Cytoplasm</location>
    </subcellularLocation>
</comment>
<evidence type="ECO:0000256" key="7">
    <source>
        <dbReference type="ARBA" id="ARBA00022840"/>
    </source>
</evidence>
<dbReference type="FunFam" id="3.40.50.620:FF:000062">
    <property type="entry name" value="Arginine--tRNA ligase"/>
    <property type="match status" value="1"/>
</dbReference>
<dbReference type="GO" id="GO:0005524">
    <property type="term" value="F:ATP binding"/>
    <property type="evidence" value="ECO:0007669"/>
    <property type="project" value="UniProtKB-UniRule"/>
</dbReference>
<dbReference type="SUPFAM" id="SSF55190">
    <property type="entry name" value="Arginyl-tRNA synthetase (ArgRS), N-terminal 'additional' domain"/>
    <property type="match status" value="1"/>
</dbReference>
<evidence type="ECO:0000256" key="10">
    <source>
        <dbReference type="ARBA" id="ARBA00049339"/>
    </source>
</evidence>
<accession>A0A5Q4VBP2</accession>
<dbReference type="InterPro" id="IPR001278">
    <property type="entry name" value="Arg-tRNA-ligase"/>
</dbReference>
<dbReference type="InterPro" id="IPR036695">
    <property type="entry name" value="Arg-tRNA-synth_N_sf"/>
</dbReference>
<evidence type="ECO:0000259" key="13">
    <source>
        <dbReference type="SMART" id="SM00836"/>
    </source>
</evidence>
<evidence type="ECO:0000256" key="1">
    <source>
        <dbReference type="ARBA" id="ARBA00004496"/>
    </source>
</evidence>
<proteinExistence type="inferred from homology"/>
<evidence type="ECO:0000256" key="11">
    <source>
        <dbReference type="HAMAP-Rule" id="MF_00123"/>
    </source>
</evidence>
<dbReference type="PROSITE" id="PS00178">
    <property type="entry name" value="AA_TRNA_LIGASE_I"/>
    <property type="match status" value="1"/>
</dbReference>
<dbReference type="Gene3D" id="3.40.50.620">
    <property type="entry name" value="HUPs"/>
    <property type="match status" value="1"/>
</dbReference>
<protein>
    <recommendedName>
        <fullName evidence="11">Arginine--tRNA ligase</fullName>
        <ecNumber evidence="11">6.1.1.19</ecNumber>
    </recommendedName>
    <alternativeName>
        <fullName evidence="11">Arginyl-tRNA synthetase</fullName>
        <shortName evidence="11">ArgRS</shortName>
    </alternativeName>
</protein>
<dbReference type="GO" id="GO:0005737">
    <property type="term" value="C:cytoplasm"/>
    <property type="evidence" value="ECO:0007669"/>
    <property type="project" value="UniProtKB-SubCell"/>
</dbReference>
<dbReference type="GO" id="GO:0004814">
    <property type="term" value="F:arginine-tRNA ligase activity"/>
    <property type="evidence" value="ECO:0007669"/>
    <property type="project" value="UniProtKB-UniRule"/>
</dbReference>
<evidence type="ECO:0000256" key="9">
    <source>
        <dbReference type="ARBA" id="ARBA00023146"/>
    </source>
</evidence>
<evidence type="ECO:0000256" key="2">
    <source>
        <dbReference type="ARBA" id="ARBA00005594"/>
    </source>
</evidence>
<dbReference type="FunFam" id="1.10.730.10:FF:000008">
    <property type="entry name" value="Arginine--tRNA ligase"/>
    <property type="match status" value="1"/>
</dbReference>
<evidence type="ECO:0000259" key="14">
    <source>
        <dbReference type="SMART" id="SM01016"/>
    </source>
</evidence>
<dbReference type="PANTHER" id="PTHR11956">
    <property type="entry name" value="ARGINYL-TRNA SYNTHETASE"/>
    <property type="match status" value="1"/>
</dbReference>
<dbReference type="InterPro" id="IPR009080">
    <property type="entry name" value="tRNAsynth_Ia_anticodon-bd"/>
</dbReference>
<keyword evidence="7 11" id="KW-0067">ATP-binding</keyword>
<name>A0A5Q4VBP2_9BACT</name>
<dbReference type="RefSeq" id="WP_139447920.1">
    <property type="nucleotide sequence ID" value="NZ_VDMB01000007.1"/>
</dbReference>
<keyword evidence="16" id="KW-1185">Reference proteome</keyword>
<dbReference type="CDD" id="cd00671">
    <property type="entry name" value="ArgRS_core"/>
    <property type="match status" value="1"/>
</dbReference>
<comment type="caution">
    <text evidence="15">The sequence shown here is derived from an EMBL/GenBank/DDBJ whole genome shotgun (WGS) entry which is preliminary data.</text>
</comment>
<dbReference type="EMBL" id="VDMB01000007">
    <property type="protein sequence ID" value="TYT74985.1"/>
    <property type="molecule type" value="Genomic_DNA"/>
</dbReference>
<keyword evidence="6 11" id="KW-0547">Nucleotide-binding</keyword>
<keyword evidence="5 11" id="KW-0436">Ligase</keyword>
<dbReference type="PRINTS" id="PR01038">
    <property type="entry name" value="TRNASYNTHARG"/>
</dbReference>
<dbReference type="PANTHER" id="PTHR11956:SF5">
    <property type="entry name" value="ARGININE--TRNA LIGASE, CYTOPLASMIC"/>
    <property type="match status" value="1"/>
</dbReference>
<evidence type="ECO:0000256" key="4">
    <source>
        <dbReference type="ARBA" id="ARBA00022490"/>
    </source>
</evidence>
<keyword evidence="8 11" id="KW-0648">Protein biosynthesis</keyword>
<dbReference type="NCBIfam" id="TIGR00456">
    <property type="entry name" value="argS"/>
    <property type="match status" value="1"/>
</dbReference>
<evidence type="ECO:0000256" key="12">
    <source>
        <dbReference type="RuleBase" id="RU363038"/>
    </source>
</evidence>
<sequence>MKDHLRAMIEKAIERAFGAGSLVSLEFPAFDIEVPRVEAHGDFSVNIAMVGAKTQKMPPRKIAEILLSHIEDDSGILGKTEIAGPGFINFYLKPSAWLPIVQRVLGAGETFGRVDDGKGRRVQVEFVSANPTGPLHVGHGRGAVVGDAMADILSACGYEVEKEYYINDSGRQIRTLGNSVWLRLKEIRGESLEFPEDCYQGDYIRELALEAKDRFPELAGADDEKGVALCARFAADSILGGIREDLEAFGVVHDKWFSEQSLYDTGVVDTVLKDLESSGVVYEKDGAKWFKTTDWQDEKDRVVVRNNGITTYFASDIAYHKNKYERGFDRVIDVWGADHHGYIKRIKAAVGATGTDPERFQVILVQLVALLRNGQPVAMSTRSGEFETLKAVVDEVGKDAARFFFLMRSYETSLDFDLELAKKKSNDNPVFYVQYVHARIASILRKAADENIHEDMEKLFLLQEPEEIALMKHMARFPETIALSGANLEPHRVPFYLMELASAFHTYYNRHKVLSGDAALSSARLVLIRSVQQVIRNGLVLLGISAPEEM</sequence>
<dbReference type="Proteomes" id="UP000321899">
    <property type="component" value="Unassembled WGS sequence"/>
</dbReference>
<dbReference type="Gene3D" id="1.10.730.10">
    <property type="entry name" value="Isoleucyl-tRNA Synthetase, Domain 1"/>
    <property type="match status" value="1"/>
</dbReference>
<feature type="domain" description="DALR anticodon binding" evidence="13">
    <location>
        <begin position="433"/>
        <end position="550"/>
    </location>
</feature>
<dbReference type="SMART" id="SM01016">
    <property type="entry name" value="Arg_tRNA_synt_N"/>
    <property type="match status" value="1"/>
</dbReference>
<evidence type="ECO:0000256" key="8">
    <source>
        <dbReference type="ARBA" id="ARBA00022917"/>
    </source>
</evidence>
<comment type="subunit">
    <text evidence="3 11">Monomer.</text>
</comment>
<evidence type="ECO:0000256" key="5">
    <source>
        <dbReference type="ARBA" id="ARBA00022598"/>
    </source>
</evidence>
<evidence type="ECO:0000313" key="16">
    <source>
        <dbReference type="Proteomes" id="UP000321899"/>
    </source>
</evidence>
<dbReference type="Pfam" id="PF00750">
    <property type="entry name" value="tRNA-synt_1d"/>
    <property type="match status" value="1"/>
</dbReference>
<organism evidence="15 16">
    <name type="scientific">Desulfobotulus mexicanus</name>
    <dbReference type="NCBI Taxonomy" id="2586642"/>
    <lineage>
        <taxon>Bacteria</taxon>
        <taxon>Pseudomonadati</taxon>
        <taxon>Thermodesulfobacteriota</taxon>
        <taxon>Desulfobacteria</taxon>
        <taxon>Desulfobacterales</taxon>
        <taxon>Desulfobacteraceae</taxon>
        <taxon>Desulfobotulus</taxon>
    </lineage>
</organism>
<comment type="catalytic activity">
    <reaction evidence="10 11">
        <text>tRNA(Arg) + L-arginine + ATP = L-arginyl-tRNA(Arg) + AMP + diphosphate</text>
        <dbReference type="Rhea" id="RHEA:20301"/>
        <dbReference type="Rhea" id="RHEA-COMP:9658"/>
        <dbReference type="Rhea" id="RHEA-COMP:9673"/>
        <dbReference type="ChEBI" id="CHEBI:30616"/>
        <dbReference type="ChEBI" id="CHEBI:32682"/>
        <dbReference type="ChEBI" id="CHEBI:33019"/>
        <dbReference type="ChEBI" id="CHEBI:78442"/>
        <dbReference type="ChEBI" id="CHEBI:78513"/>
        <dbReference type="ChEBI" id="CHEBI:456215"/>
        <dbReference type="EC" id="6.1.1.19"/>
    </reaction>
</comment>
<feature type="short sequence motif" description="'HIGH' region" evidence="11">
    <location>
        <begin position="129"/>
        <end position="139"/>
    </location>
</feature>
<dbReference type="Gene3D" id="3.30.1360.70">
    <property type="entry name" value="Arginyl tRNA synthetase N-terminal domain"/>
    <property type="match status" value="1"/>
</dbReference>
<evidence type="ECO:0000256" key="6">
    <source>
        <dbReference type="ARBA" id="ARBA00022741"/>
    </source>
</evidence>
<dbReference type="GO" id="GO:0006420">
    <property type="term" value="P:arginyl-tRNA aminoacylation"/>
    <property type="evidence" value="ECO:0007669"/>
    <property type="project" value="UniProtKB-UniRule"/>
</dbReference>
<feature type="domain" description="Arginyl tRNA synthetase N-terminal" evidence="14">
    <location>
        <begin position="3"/>
        <end position="92"/>
    </location>
</feature>
<dbReference type="AlphaFoldDB" id="A0A5Q4VBP2"/>
<dbReference type="InterPro" id="IPR014729">
    <property type="entry name" value="Rossmann-like_a/b/a_fold"/>
</dbReference>